<evidence type="ECO:0000313" key="2">
    <source>
        <dbReference type="EMBL" id="EKD17345.1"/>
    </source>
</evidence>
<organism evidence="2 3">
    <name type="scientific">Marssonina brunnea f. sp. multigermtubi (strain MB_m1)</name>
    <name type="common">Marssonina leaf spot fungus</name>
    <dbReference type="NCBI Taxonomy" id="1072389"/>
    <lineage>
        <taxon>Eukaryota</taxon>
        <taxon>Fungi</taxon>
        <taxon>Dikarya</taxon>
        <taxon>Ascomycota</taxon>
        <taxon>Pezizomycotina</taxon>
        <taxon>Leotiomycetes</taxon>
        <taxon>Helotiales</taxon>
        <taxon>Drepanopezizaceae</taxon>
        <taxon>Drepanopeziza</taxon>
    </lineage>
</organism>
<feature type="transmembrane region" description="Helical" evidence="1">
    <location>
        <begin position="201"/>
        <end position="222"/>
    </location>
</feature>
<protein>
    <submittedName>
        <fullName evidence="2">Uncharacterized protein</fullName>
    </submittedName>
</protein>
<proteinExistence type="predicted"/>
<accession>K1WI92</accession>
<evidence type="ECO:0000256" key="1">
    <source>
        <dbReference type="SAM" id="Phobius"/>
    </source>
</evidence>
<dbReference type="Proteomes" id="UP000006753">
    <property type="component" value="Unassembled WGS sequence"/>
</dbReference>
<keyword evidence="1" id="KW-1133">Transmembrane helix</keyword>
<sequence>MLFKQITQFNRIVKRGRSRLKNLLFALTIAATATAAAAAAILRTLTFEPSLFPLNLFIKRLLMLTTVKALKCIKCINNKITSKSNKDYYNCDTSVIRCLRYAKNIAFLRSVINSPSGLANKSKSFKSNPGSFTSFAFAFKTFNLNVAFIRLNSFIAANRSSIIRSASSISSFPLALALAAFIALVAFAALVAFVALIIVALFALVIALTVSAAAPAVAMTLAER</sequence>
<name>K1WI92_MARBU</name>
<reference evidence="2 3" key="1">
    <citation type="journal article" date="2012" name="BMC Genomics">
        <title>Sequencing the genome of Marssonina brunnea reveals fungus-poplar co-evolution.</title>
        <authorList>
            <person name="Zhu S."/>
            <person name="Cao Y.-Z."/>
            <person name="Jiang C."/>
            <person name="Tan B.-Y."/>
            <person name="Wang Z."/>
            <person name="Feng S."/>
            <person name="Zhang L."/>
            <person name="Su X.-H."/>
            <person name="Brejova B."/>
            <person name="Vinar T."/>
            <person name="Xu M."/>
            <person name="Wang M.-X."/>
            <person name="Zhang S.-G."/>
            <person name="Huang M.-R."/>
            <person name="Wu R."/>
            <person name="Zhou Y."/>
        </authorList>
    </citation>
    <scope>NUCLEOTIDE SEQUENCE [LARGE SCALE GENOMIC DNA]</scope>
    <source>
        <strain evidence="2 3">MB_m1</strain>
    </source>
</reference>
<dbReference type="EMBL" id="JH921436">
    <property type="protein sequence ID" value="EKD17345.1"/>
    <property type="molecule type" value="Genomic_DNA"/>
</dbReference>
<keyword evidence="3" id="KW-1185">Reference proteome</keyword>
<dbReference type="InParanoid" id="K1WI92"/>
<keyword evidence="1" id="KW-0472">Membrane</keyword>
<feature type="transmembrane region" description="Helical" evidence="1">
    <location>
        <begin position="172"/>
        <end position="195"/>
    </location>
</feature>
<dbReference type="KEGG" id="mbe:MBM_04206"/>
<keyword evidence="1" id="KW-0812">Transmembrane</keyword>
<gene>
    <name evidence="2" type="ORF">MBM_04206</name>
</gene>
<evidence type="ECO:0000313" key="3">
    <source>
        <dbReference type="Proteomes" id="UP000006753"/>
    </source>
</evidence>
<feature type="transmembrane region" description="Helical" evidence="1">
    <location>
        <begin position="132"/>
        <end position="151"/>
    </location>
</feature>
<dbReference type="AlphaFoldDB" id="K1WI92"/>
<dbReference type="HOGENOM" id="CLU_077722_0_0_1"/>